<keyword evidence="3" id="KW-1185">Reference proteome</keyword>
<proteinExistence type="predicted"/>
<gene>
    <name evidence="2" type="ordered locus">Hhal_1486</name>
</gene>
<evidence type="ECO:0000256" key="1">
    <source>
        <dbReference type="SAM" id="Phobius"/>
    </source>
</evidence>
<dbReference type="Proteomes" id="UP000000647">
    <property type="component" value="Chromosome"/>
</dbReference>
<reference evidence="2 3" key="2">
    <citation type="journal article" date="2013" name="Stand. Genomic Sci.">
        <title>Complete genome sequence of Halorhodospira halophila SL1.</title>
        <authorList>
            <person name="Challacombe J.F."/>
            <person name="Majid S."/>
            <person name="Deole R."/>
            <person name="Brettin T.S."/>
            <person name="Bruce D."/>
            <person name="Delano S.F."/>
            <person name="Detter J.C."/>
            <person name="Gleasner C.D."/>
            <person name="Han C.S."/>
            <person name="Misra M."/>
            <person name="Reitenga K.G."/>
            <person name="Mikhailova N."/>
            <person name="Woyke T."/>
            <person name="Pitluck S."/>
            <person name="Nolan M."/>
            <person name="Land M.L."/>
            <person name="Saunders E."/>
            <person name="Tapia R."/>
            <person name="Lapidus A."/>
            <person name="Ivanova N."/>
            <person name="Hoff W.D."/>
        </authorList>
    </citation>
    <scope>NUCLEOTIDE SEQUENCE [LARGE SCALE GENOMIC DNA]</scope>
    <source>
        <strain evidence="3">DSM 244 / SL1</strain>
    </source>
</reference>
<evidence type="ECO:0008006" key="4">
    <source>
        <dbReference type="Google" id="ProtNLM"/>
    </source>
</evidence>
<evidence type="ECO:0000313" key="3">
    <source>
        <dbReference type="Proteomes" id="UP000000647"/>
    </source>
</evidence>
<feature type="transmembrane region" description="Helical" evidence="1">
    <location>
        <begin position="38"/>
        <end position="59"/>
    </location>
</feature>
<feature type="transmembrane region" description="Helical" evidence="1">
    <location>
        <begin position="111"/>
        <end position="131"/>
    </location>
</feature>
<dbReference type="eggNOG" id="COG0701">
    <property type="taxonomic scope" value="Bacteria"/>
</dbReference>
<accession>A1WX41</accession>
<dbReference type="AlphaFoldDB" id="A1WX41"/>
<name>A1WX41_HALHL</name>
<keyword evidence="1" id="KW-0812">Transmembrane</keyword>
<keyword evidence="1" id="KW-1133">Transmembrane helix</keyword>
<dbReference type="RefSeq" id="WP_011814275.1">
    <property type="nucleotide sequence ID" value="NC_008789.1"/>
</dbReference>
<keyword evidence="1" id="KW-0472">Membrane</keyword>
<dbReference type="STRING" id="349124.Hhal_1486"/>
<protein>
    <recommendedName>
        <fullName evidence="4">Permease</fullName>
    </recommendedName>
</protein>
<feature type="transmembrane region" description="Helical" evidence="1">
    <location>
        <begin position="143"/>
        <end position="164"/>
    </location>
</feature>
<sequence length="167" mass="16868">MLTAFLIILALLAASVLLAHFLPHASHRAAVQEGGRQLRPLLARLPAALLAAAFLAVLIPEQAIASLFGTGSGWLGVLLASVLGGFLPGGPVVAFPLVVVLLEAGADTPQLIALLTAWSVLAFHRVAAFELPMLGGRATGVRLLASLPLPVIAGAGAGGVVQGLGAW</sequence>
<dbReference type="HOGENOM" id="CLU_101297_1_2_6"/>
<evidence type="ECO:0000313" key="2">
    <source>
        <dbReference type="EMBL" id="ABM62253.1"/>
    </source>
</evidence>
<dbReference type="EMBL" id="CP000544">
    <property type="protein sequence ID" value="ABM62253.1"/>
    <property type="molecule type" value="Genomic_DNA"/>
</dbReference>
<dbReference type="KEGG" id="hha:Hhal_1486"/>
<reference evidence="3" key="1">
    <citation type="submission" date="2006-12" db="EMBL/GenBank/DDBJ databases">
        <title>Complete sequence of Halorhodospira halophila SL1.</title>
        <authorList>
            <consortium name="US DOE Joint Genome Institute"/>
            <person name="Copeland A."/>
            <person name="Lucas S."/>
            <person name="Lapidus A."/>
            <person name="Barry K."/>
            <person name="Detter J.C."/>
            <person name="Glavina del Rio T."/>
            <person name="Hammon N."/>
            <person name="Israni S."/>
            <person name="Dalin E."/>
            <person name="Tice H."/>
            <person name="Pitluck S."/>
            <person name="Saunders E."/>
            <person name="Brettin T."/>
            <person name="Bruce D."/>
            <person name="Han C."/>
            <person name="Tapia R."/>
            <person name="Schmutz J."/>
            <person name="Larimer F."/>
            <person name="Land M."/>
            <person name="Hauser L."/>
            <person name="Kyrpides N."/>
            <person name="Mikhailova N."/>
            <person name="Hoff W."/>
            <person name="Richardson P."/>
        </authorList>
    </citation>
    <scope>NUCLEOTIDE SEQUENCE [LARGE SCALE GENOMIC DNA]</scope>
    <source>
        <strain evidence="3">DSM 244 / SL1</strain>
    </source>
</reference>
<feature type="transmembrane region" description="Helical" evidence="1">
    <location>
        <begin position="71"/>
        <end position="99"/>
    </location>
</feature>
<organism evidence="2 3">
    <name type="scientific">Halorhodospira halophila (strain DSM 244 / SL1)</name>
    <name type="common">Ectothiorhodospira halophila (strain DSM 244 / SL1)</name>
    <dbReference type="NCBI Taxonomy" id="349124"/>
    <lineage>
        <taxon>Bacteria</taxon>
        <taxon>Pseudomonadati</taxon>
        <taxon>Pseudomonadota</taxon>
        <taxon>Gammaproteobacteria</taxon>
        <taxon>Chromatiales</taxon>
        <taxon>Ectothiorhodospiraceae</taxon>
        <taxon>Halorhodospira</taxon>
    </lineage>
</organism>